<dbReference type="InterPro" id="IPR027417">
    <property type="entry name" value="P-loop_NTPase"/>
</dbReference>
<dbReference type="InterPro" id="IPR025669">
    <property type="entry name" value="AAA_dom"/>
</dbReference>
<reference evidence="2" key="1">
    <citation type="submission" date="2020-10" db="EMBL/GenBank/DDBJ databases">
        <authorList>
            <person name="Castelo-Branco R."/>
            <person name="Eusebio N."/>
            <person name="Adriana R."/>
            <person name="Vieira A."/>
            <person name="Brugerolle De Fraissinette N."/>
            <person name="Rezende De Castro R."/>
            <person name="Schneider M.P."/>
            <person name="Vasconcelos V."/>
            <person name="Leao P.N."/>
        </authorList>
    </citation>
    <scope>NUCLEOTIDE SEQUENCE</scope>
    <source>
        <strain evidence="2">LEGE 11480</strain>
    </source>
</reference>
<proteinExistence type="predicted"/>
<dbReference type="Gene3D" id="3.40.50.300">
    <property type="entry name" value="P-loop containing nucleotide triphosphate hydrolases"/>
    <property type="match status" value="1"/>
</dbReference>
<dbReference type="RefSeq" id="WP_264327315.1">
    <property type="nucleotide sequence ID" value="NZ_JADEXQ010000108.1"/>
</dbReference>
<gene>
    <name evidence="2" type="ORF">IQ266_22425</name>
</gene>
<dbReference type="SUPFAM" id="SSF52540">
    <property type="entry name" value="P-loop containing nucleoside triphosphate hydrolases"/>
    <property type="match status" value="1"/>
</dbReference>
<dbReference type="PANTHER" id="PTHR13696">
    <property type="entry name" value="P-LOOP CONTAINING NUCLEOSIDE TRIPHOSPHATE HYDROLASE"/>
    <property type="match status" value="1"/>
</dbReference>
<dbReference type="AlphaFoldDB" id="A0A928VRL6"/>
<dbReference type="EMBL" id="JADEXQ010000108">
    <property type="protein sequence ID" value="MBE9032498.1"/>
    <property type="molecule type" value="Genomic_DNA"/>
</dbReference>
<accession>A0A928VRL6</accession>
<dbReference type="CDD" id="cd02042">
    <property type="entry name" value="ParAB_family"/>
    <property type="match status" value="1"/>
</dbReference>
<comment type="caution">
    <text evidence="2">The sequence shown here is derived from an EMBL/GenBank/DDBJ whole genome shotgun (WGS) entry which is preliminary data.</text>
</comment>
<organism evidence="2 3">
    <name type="scientific">Romeriopsis navalis LEGE 11480</name>
    <dbReference type="NCBI Taxonomy" id="2777977"/>
    <lineage>
        <taxon>Bacteria</taxon>
        <taxon>Bacillati</taxon>
        <taxon>Cyanobacteriota</taxon>
        <taxon>Cyanophyceae</taxon>
        <taxon>Leptolyngbyales</taxon>
        <taxon>Leptolyngbyaceae</taxon>
        <taxon>Romeriopsis</taxon>
        <taxon>Romeriopsis navalis</taxon>
    </lineage>
</organism>
<evidence type="ECO:0000313" key="2">
    <source>
        <dbReference type="EMBL" id="MBE9032498.1"/>
    </source>
</evidence>
<evidence type="ECO:0000313" key="3">
    <source>
        <dbReference type="Proteomes" id="UP000625316"/>
    </source>
</evidence>
<dbReference type="InterPro" id="IPR050678">
    <property type="entry name" value="DNA_Partitioning_ATPase"/>
</dbReference>
<keyword evidence="3" id="KW-1185">Reference proteome</keyword>
<evidence type="ECO:0000259" key="1">
    <source>
        <dbReference type="Pfam" id="PF13614"/>
    </source>
</evidence>
<dbReference type="PANTHER" id="PTHR13696:SF52">
    <property type="entry name" value="PARA FAMILY PROTEIN CT_582"/>
    <property type="match status" value="1"/>
</dbReference>
<feature type="domain" description="AAA" evidence="1">
    <location>
        <begin position="199"/>
        <end position="367"/>
    </location>
</feature>
<protein>
    <submittedName>
        <fullName evidence="2">AAA family ATPase</fullName>
    </submittedName>
</protein>
<dbReference type="Pfam" id="PF13614">
    <property type="entry name" value="AAA_31"/>
    <property type="match status" value="1"/>
</dbReference>
<sequence length="481" mass="54299">MNTATIAPKGTRIRATNAEKSIIERWKLIPQDQEYLEIDLVSNFLNHWLDEIGFDFSYRKTTPLAGPGLRPDMLIYRDGESKPALVIEAKKRIPKLAQVSDEEFTEVCTDDCLYREAVGFDNSPGSGNGIFQYLDIDKIEKDCLAPYGLVFNGDFFQLWRRVDGLIFPITPIERITDKSIPRLTRQLKKCLEAPPTALITSIWNRKGGVAKTTNTINIAATLALAGKKILLIDLDKQGDLAHGLGVQKTQTPFLATAADKILAVELEEAKVILDEAIQCKNFPTTEGSKFQLSVLPVDRNQLKDFLGEDQATSQSYDGGLQTNILRQIPEILKPDYDYIFIDASPAIDKLTTAIFFMCDMVLHPIDGDKAIRHAADIQKGFVPLIRNSRLKHHLPYGPWCLGMVRSNWNIPIGSTVETRLNEQIQQLRVPGKQYETRLKQYAQAQVASMKRVPVVCWHKSPITKLYQELIQEIFLSHNTIY</sequence>
<dbReference type="Proteomes" id="UP000625316">
    <property type="component" value="Unassembled WGS sequence"/>
</dbReference>
<name>A0A928VRL6_9CYAN</name>